<dbReference type="Pfam" id="PF06580">
    <property type="entry name" value="His_kinase"/>
    <property type="match status" value="1"/>
</dbReference>
<evidence type="ECO:0000259" key="1">
    <source>
        <dbReference type="SMART" id="SM00387"/>
    </source>
</evidence>
<dbReference type="InterPro" id="IPR010559">
    <property type="entry name" value="Sig_transdc_His_kin_internal"/>
</dbReference>
<dbReference type="OrthoDB" id="9809348at2"/>
<keyword evidence="2" id="KW-0418">Kinase</keyword>
<dbReference type="InterPro" id="IPR036890">
    <property type="entry name" value="HATPase_C_sf"/>
</dbReference>
<dbReference type="KEGG" id="pbk:Back11_33890"/>
<evidence type="ECO:0000313" key="3">
    <source>
        <dbReference type="Proteomes" id="UP000275368"/>
    </source>
</evidence>
<sequence length="589" mass="67742">MTDPNHARSLSLISFLRKFNIKNRIVMVLLIGFTIHLSVVLFVFNLFSDIYLKKSINNHIAQTQREVGLGIELMVYDIQMLSLRFLVNSDIYKIIGNDAIANSIKKEQIRDVMKQMIAQNEMVGDVVIVTTKGETYRYQPDNVLIEQPDSLLLHRIAESSKPVVGPIKRDANHNAYVTFGQKFRNFNTGQNLGAIIVYIKESTLLHLYQSSFEGLGYSFLVSDQNVVISHPDQSRIGSTVSQTDVIYPDREAGYRTVKVDNHSYFMITYPLNKKLEIFDVNWRFVSVLSSRQLFIAIDEGNRYALLFAGLTFLFLLILSYYLAKKITNPVTRLKTKLNLLGKTGLKGLSGPPVKGDEISELERSYYRMVERINQLLEENNEEKEKQRKMELTALQSQINPHFLYNTLDAIVWIARLKKQPEIERLISSLATFFRISLHKGDKFIPVEEEIRLVQSFVTVEQMRFPDKFEIEYEIPEALRKIRLLKLILQPLVENAIKHGISEKRGKGHIHVKGELTEEEIIFSVSDDGVGFQHDRETLLQKSQVLFQSGYGLRNVEERIKLEYGPNYGLTIQSEIGKGTTVYLRINKKP</sequence>
<dbReference type="GO" id="GO:0016020">
    <property type="term" value="C:membrane"/>
    <property type="evidence" value="ECO:0007669"/>
    <property type="project" value="InterPro"/>
</dbReference>
<dbReference type="Gene3D" id="3.30.450.20">
    <property type="entry name" value="PAS domain"/>
    <property type="match status" value="2"/>
</dbReference>
<dbReference type="RefSeq" id="WP_125659502.1">
    <property type="nucleotide sequence ID" value="NZ_AP019308.1"/>
</dbReference>
<dbReference type="PANTHER" id="PTHR34220">
    <property type="entry name" value="SENSOR HISTIDINE KINASE YPDA"/>
    <property type="match status" value="1"/>
</dbReference>
<name>A0A3G9JFV1_9BACL</name>
<dbReference type="EMBL" id="AP019308">
    <property type="protein sequence ID" value="BBH22044.1"/>
    <property type="molecule type" value="Genomic_DNA"/>
</dbReference>
<evidence type="ECO:0000313" key="2">
    <source>
        <dbReference type="EMBL" id="BBH22044.1"/>
    </source>
</evidence>
<keyword evidence="3" id="KW-1185">Reference proteome</keyword>
<dbReference type="PANTHER" id="PTHR34220:SF7">
    <property type="entry name" value="SENSOR HISTIDINE KINASE YPDA"/>
    <property type="match status" value="1"/>
</dbReference>
<proteinExistence type="predicted"/>
<protein>
    <submittedName>
        <fullName evidence="2">Histidine kinase</fullName>
    </submittedName>
</protein>
<dbReference type="Gene3D" id="3.30.565.10">
    <property type="entry name" value="Histidine kinase-like ATPase, C-terminal domain"/>
    <property type="match status" value="1"/>
</dbReference>
<dbReference type="Pfam" id="PF02518">
    <property type="entry name" value="HATPase_c"/>
    <property type="match status" value="1"/>
</dbReference>
<dbReference type="AlphaFoldDB" id="A0A3G9JFV1"/>
<dbReference type="InterPro" id="IPR050640">
    <property type="entry name" value="Bact_2-comp_sensor_kinase"/>
</dbReference>
<dbReference type="SMART" id="SM00387">
    <property type="entry name" value="HATPase_c"/>
    <property type="match status" value="1"/>
</dbReference>
<dbReference type="GO" id="GO:0000155">
    <property type="term" value="F:phosphorelay sensor kinase activity"/>
    <property type="evidence" value="ECO:0007669"/>
    <property type="project" value="InterPro"/>
</dbReference>
<feature type="domain" description="Histidine kinase/HSP90-like ATPase" evidence="1">
    <location>
        <begin position="479"/>
        <end position="589"/>
    </location>
</feature>
<dbReference type="InterPro" id="IPR003594">
    <property type="entry name" value="HATPase_dom"/>
</dbReference>
<dbReference type="SUPFAM" id="SSF55874">
    <property type="entry name" value="ATPase domain of HSP90 chaperone/DNA topoisomerase II/histidine kinase"/>
    <property type="match status" value="1"/>
</dbReference>
<dbReference type="Proteomes" id="UP000275368">
    <property type="component" value="Chromosome"/>
</dbReference>
<keyword evidence="2" id="KW-0808">Transferase</keyword>
<reference evidence="2 3" key="1">
    <citation type="submission" date="2018-11" db="EMBL/GenBank/DDBJ databases">
        <title>Complete genome sequence of Paenibacillus baekrokdamisoli strain KCTC 33723.</title>
        <authorList>
            <person name="Kang S.W."/>
            <person name="Lee K.C."/>
            <person name="Kim K.K."/>
            <person name="Kim J.S."/>
            <person name="Kim D.S."/>
            <person name="Ko S.H."/>
            <person name="Yang S.H."/>
            <person name="Lee J.S."/>
        </authorList>
    </citation>
    <scope>NUCLEOTIDE SEQUENCE [LARGE SCALE GENOMIC DNA]</scope>
    <source>
        <strain evidence="2 3">KCTC 33723</strain>
    </source>
</reference>
<accession>A0A3G9JFV1</accession>
<gene>
    <name evidence="2" type="ORF">Back11_33890</name>
</gene>
<organism evidence="2 3">
    <name type="scientific">Paenibacillus baekrokdamisoli</name>
    <dbReference type="NCBI Taxonomy" id="1712516"/>
    <lineage>
        <taxon>Bacteria</taxon>
        <taxon>Bacillati</taxon>
        <taxon>Bacillota</taxon>
        <taxon>Bacilli</taxon>
        <taxon>Bacillales</taxon>
        <taxon>Paenibacillaceae</taxon>
        <taxon>Paenibacillus</taxon>
    </lineage>
</organism>